<keyword evidence="1" id="KW-0472">Membrane</keyword>
<gene>
    <name evidence="2" type="ORF">V3330_05550</name>
</gene>
<accession>A0AAW9RAW3</accession>
<comment type="caution">
    <text evidence="2">The sequence shown here is derived from an EMBL/GenBank/DDBJ whole genome shotgun (WGS) entry which is preliminary data.</text>
</comment>
<dbReference type="Proteomes" id="UP001359886">
    <property type="component" value="Unassembled WGS sequence"/>
</dbReference>
<proteinExistence type="predicted"/>
<organism evidence="2 3">
    <name type="scientific">Elongatibacter sediminis</name>
    <dbReference type="NCBI Taxonomy" id="3119006"/>
    <lineage>
        <taxon>Bacteria</taxon>
        <taxon>Pseudomonadati</taxon>
        <taxon>Pseudomonadota</taxon>
        <taxon>Gammaproteobacteria</taxon>
        <taxon>Chromatiales</taxon>
        <taxon>Wenzhouxiangellaceae</taxon>
        <taxon>Elongatibacter</taxon>
    </lineage>
</organism>
<evidence type="ECO:0000313" key="2">
    <source>
        <dbReference type="EMBL" id="MEJ8567083.1"/>
    </source>
</evidence>
<feature type="transmembrane region" description="Helical" evidence="1">
    <location>
        <begin position="12"/>
        <end position="34"/>
    </location>
</feature>
<protein>
    <recommendedName>
        <fullName evidence="4">DUF5668 domain-containing protein</fullName>
    </recommendedName>
</protein>
<dbReference type="RefSeq" id="WP_354694402.1">
    <property type="nucleotide sequence ID" value="NZ_JAZHOG010000003.1"/>
</dbReference>
<keyword evidence="1" id="KW-0812">Transmembrane</keyword>
<keyword evidence="3" id="KW-1185">Reference proteome</keyword>
<name>A0AAW9RAW3_9GAMM</name>
<dbReference type="AlphaFoldDB" id="A0AAW9RAW3"/>
<sequence>MSGKSPFPIPPWILALDGVGTVLVVLGMLAALGIDLGLPALAGLWPLLIILGAGLMAPMVVWAVRRAQRARDERP</sequence>
<feature type="transmembrane region" description="Helical" evidence="1">
    <location>
        <begin position="40"/>
        <end position="64"/>
    </location>
</feature>
<reference evidence="2 3" key="1">
    <citation type="submission" date="2024-02" db="EMBL/GenBank/DDBJ databases">
        <title>A novel Wenzhouxiangellaceae bacterium, isolated from coastal sediments.</title>
        <authorList>
            <person name="Du Z.-J."/>
            <person name="Ye Y.-Q."/>
            <person name="Zhang X.-Y."/>
        </authorList>
    </citation>
    <scope>NUCLEOTIDE SEQUENCE [LARGE SCALE GENOMIC DNA]</scope>
    <source>
        <strain evidence="2 3">CH-27</strain>
    </source>
</reference>
<evidence type="ECO:0000313" key="3">
    <source>
        <dbReference type="Proteomes" id="UP001359886"/>
    </source>
</evidence>
<evidence type="ECO:0000256" key="1">
    <source>
        <dbReference type="SAM" id="Phobius"/>
    </source>
</evidence>
<dbReference type="EMBL" id="JAZHOG010000003">
    <property type="protein sequence ID" value="MEJ8567083.1"/>
    <property type="molecule type" value="Genomic_DNA"/>
</dbReference>
<evidence type="ECO:0008006" key="4">
    <source>
        <dbReference type="Google" id="ProtNLM"/>
    </source>
</evidence>
<keyword evidence="1" id="KW-1133">Transmembrane helix</keyword>